<protein>
    <recommendedName>
        <fullName evidence="2">Ribosome-binding factor A</fullName>
    </recommendedName>
</protein>
<dbReference type="Proteomes" id="UP000186400">
    <property type="component" value="Unassembled WGS sequence"/>
</dbReference>
<comment type="function">
    <text evidence="2">One of several proteins that assist in the late maturation steps of the functional core of the 30S ribosomal subunit. Associates with free 30S ribosomal subunits (but not with 30S subunits that are part of 70S ribosomes or polysomes). Required for efficient processing of 16S rRNA. May interact with the 5'-terminal helix region of 16S rRNA.</text>
</comment>
<dbReference type="PANTHER" id="PTHR33515:SF1">
    <property type="entry name" value="RIBOSOME-BINDING FACTOR A, CHLOROPLASTIC-RELATED"/>
    <property type="match status" value="1"/>
</dbReference>
<comment type="similarity">
    <text evidence="2">Belongs to the RbfA family.</text>
</comment>
<dbReference type="InterPro" id="IPR015946">
    <property type="entry name" value="KH_dom-like_a/b"/>
</dbReference>
<dbReference type="OrthoDB" id="370444at2"/>
<proteinExistence type="inferred from homology"/>
<evidence type="ECO:0000256" key="1">
    <source>
        <dbReference type="ARBA" id="ARBA00022517"/>
    </source>
</evidence>
<dbReference type="GO" id="GO:0043024">
    <property type="term" value="F:ribosomal small subunit binding"/>
    <property type="evidence" value="ECO:0007669"/>
    <property type="project" value="TreeGrafter"/>
</dbReference>
<keyword evidence="1 2" id="KW-0690">Ribosome biogenesis</keyword>
<evidence type="ECO:0000313" key="5">
    <source>
        <dbReference type="Proteomes" id="UP000186400"/>
    </source>
</evidence>
<evidence type="ECO:0000256" key="3">
    <source>
        <dbReference type="SAM" id="MobiDB-lite"/>
    </source>
</evidence>
<reference evidence="4 5" key="1">
    <citation type="submission" date="2017-01" db="EMBL/GenBank/DDBJ databases">
        <authorList>
            <person name="Mah S.A."/>
            <person name="Swanson W.J."/>
            <person name="Moy G.W."/>
            <person name="Vacquier V.D."/>
        </authorList>
    </citation>
    <scope>NUCLEOTIDE SEQUENCE [LARGE SCALE GENOMIC DNA]</scope>
    <source>
        <strain evidence="4 5">ASpG1</strain>
    </source>
</reference>
<dbReference type="Pfam" id="PF02033">
    <property type="entry name" value="RBFA"/>
    <property type="match status" value="1"/>
</dbReference>
<gene>
    <name evidence="2" type="primary">rbfA</name>
    <name evidence="4" type="ORF">SAMN05920897_102181</name>
</gene>
<feature type="region of interest" description="Disordered" evidence="3">
    <location>
        <begin position="118"/>
        <end position="145"/>
    </location>
</feature>
<dbReference type="GO" id="GO:0005829">
    <property type="term" value="C:cytosol"/>
    <property type="evidence" value="ECO:0007669"/>
    <property type="project" value="TreeGrafter"/>
</dbReference>
<dbReference type="EMBL" id="FTMS01000002">
    <property type="protein sequence ID" value="SIQ00635.1"/>
    <property type="molecule type" value="Genomic_DNA"/>
</dbReference>
<feature type="compositionally biased region" description="Polar residues" evidence="3">
    <location>
        <begin position="119"/>
        <end position="128"/>
    </location>
</feature>
<keyword evidence="2" id="KW-0963">Cytoplasm</keyword>
<dbReference type="Gene3D" id="3.30.300.20">
    <property type="match status" value="1"/>
</dbReference>
<dbReference type="PANTHER" id="PTHR33515">
    <property type="entry name" value="RIBOSOME-BINDING FACTOR A, CHLOROPLASTIC-RELATED"/>
    <property type="match status" value="1"/>
</dbReference>
<dbReference type="GO" id="GO:0030490">
    <property type="term" value="P:maturation of SSU-rRNA"/>
    <property type="evidence" value="ECO:0007669"/>
    <property type="project" value="UniProtKB-UniRule"/>
</dbReference>
<feature type="compositionally biased region" description="Basic and acidic residues" evidence="3">
    <location>
        <begin position="129"/>
        <end position="138"/>
    </location>
</feature>
<name>A0A1N6P8H5_9SPIO</name>
<dbReference type="InterPro" id="IPR000238">
    <property type="entry name" value="RbfA"/>
</dbReference>
<organism evidence="4 5">
    <name type="scientific">Alkalispirochaeta americana</name>
    <dbReference type="NCBI Taxonomy" id="159291"/>
    <lineage>
        <taxon>Bacteria</taxon>
        <taxon>Pseudomonadati</taxon>
        <taxon>Spirochaetota</taxon>
        <taxon>Spirochaetia</taxon>
        <taxon>Spirochaetales</taxon>
        <taxon>Spirochaetaceae</taxon>
        <taxon>Alkalispirochaeta</taxon>
    </lineage>
</organism>
<dbReference type="NCBIfam" id="TIGR00082">
    <property type="entry name" value="rbfA"/>
    <property type="match status" value="1"/>
</dbReference>
<comment type="subunit">
    <text evidence="2">Monomer. Binds 30S ribosomal subunits, but not 50S ribosomal subunits or 70S ribosomes.</text>
</comment>
<dbReference type="STRING" id="159291.SAMN05920897_102181"/>
<comment type="subcellular location">
    <subcellularLocation>
        <location evidence="2">Cytoplasm</location>
    </subcellularLocation>
</comment>
<dbReference type="RefSeq" id="WP_076487720.1">
    <property type="nucleotide sequence ID" value="NZ_FTMS01000002.1"/>
</dbReference>
<sequence>MDETRHARLESRILQELSTMLMKGEIKDHRVDTLVSFSYIKLAKDAATARIGVSTILDNKNHAARAVEGLNSAAGYLQGRLGKLLKTRTAPLLHFVEDHSLKEAQDVISTIDAAVRADQQLSGGTSPGQKDHDQRDPAAEQTSGD</sequence>
<dbReference type="AlphaFoldDB" id="A0A1N6P8H5"/>
<dbReference type="InterPro" id="IPR023799">
    <property type="entry name" value="RbfA_dom_sf"/>
</dbReference>
<dbReference type="HAMAP" id="MF_00003">
    <property type="entry name" value="RbfA"/>
    <property type="match status" value="1"/>
</dbReference>
<keyword evidence="5" id="KW-1185">Reference proteome</keyword>
<dbReference type="SUPFAM" id="SSF89919">
    <property type="entry name" value="Ribosome-binding factor A, RbfA"/>
    <property type="match status" value="1"/>
</dbReference>
<evidence type="ECO:0000313" key="4">
    <source>
        <dbReference type="EMBL" id="SIQ00635.1"/>
    </source>
</evidence>
<evidence type="ECO:0000256" key="2">
    <source>
        <dbReference type="HAMAP-Rule" id="MF_00003"/>
    </source>
</evidence>
<accession>A0A1N6P8H5</accession>